<protein>
    <submittedName>
        <fullName evidence="1">Uncharacterized protein</fullName>
    </submittedName>
</protein>
<sequence>MPVVPNTAVGELGYRSPGFGENTQLIDVGLLCFDLDTARGTQWEDVDIVVRGPGTVAGSLDTVARDPEHVLQVNDVRDPDRTLPVDFVRDLENFENTRIQLATPPRQRPLLKDGSQH</sequence>
<reference evidence="1 2" key="1">
    <citation type="submission" date="2024-02" db="EMBL/GenBank/DDBJ databases">
        <title>Discinaceae phylogenomics.</title>
        <authorList>
            <person name="Dirks A.C."/>
            <person name="James T.Y."/>
        </authorList>
    </citation>
    <scope>NUCLEOTIDE SEQUENCE [LARGE SCALE GENOMIC DNA]</scope>
    <source>
        <strain evidence="1 2">ACD0624</strain>
    </source>
</reference>
<keyword evidence="2" id="KW-1185">Reference proteome</keyword>
<organism evidence="1 2">
    <name type="scientific">Discina gigas</name>
    <dbReference type="NCBI Taxonomy" id="1032678"/>
    <lineage>
        <taxon>Eukaryota</taxon>
        <taxon>Fungi</taxon>
        <taxon>Dikarya</taxon>
        <taxon>Ascomycota</taxon>
        <taxon>Pezizomycotina</taxon>
        <taxon>Pezizomycetes</taxon>
        <taxon>Pezizales</taxon>
        <taxon>Discinaceae</taxon>
        <taxon>Discina</taxon>
    </lineage>
</organism>
<comment type="caution">
    <text evidence="1">The sequence shown here is derived from an EMBL/GenBank/DDBJ whole genome shotgun (WGS) entry which is preliminary data.</text>
</comment>
<dbReference type="Proteomes" id="UP001447188">
    <property type="component" value="Unassembled WGS sequence"/>
</dbReference>
<dbReference type="EMBL" id="JBBBZM010000071">
    <property type="protein sequence ID" value="KAL0635367.1"/>
    <property type="molecule type" value="Genomic_DNA"/>
</dbReference>
<evidence type="ECO:0000313" key="2">
    <source>
        <dbReference type="Proteomes" id="UP001447188"/>
    </source>
</evidence>
<name>A0ABR3GHX8_9PEZI</name>
<gene>
    <name evidence="1" type="ORF">Q9L58_005665</name>
</gene>
<evidence type="ECO:0000313" key="1">
    <source>
        <dbReference type="EMBL" id="KAL0635367.1"/>
    </source>
</evidence>
<accession>A0ABR3GHX8</accession>
<proteinExistence type="predicted"/>